<name>A0AAV7LPL9_PLEWA</name>
<sequence>MNLDFRVPGSVKVDDGLRDGEEENIKDATEDAKKEEEKTDARGTRGEGRAGNSDVPTERTGPVRKDSSEETHTHCHVPGGVWLNKGRGQRLKSLSWARVTGRVWIRTTRSLSARPWMSLGLRPEVSRQREPPDSGPASAAASASSPEAESGK</sequence>
<evidence type="ECO:0000313" key="3">
    <source>
        <dbReference type="Proteomes" id="UP001066276"/>
    </source>
</evidence>
<feature type="compositionally biased region" description="Basic and acidic residues" evidence="1">
    <location>
        <begin position="12"/>
        <end position="48"/>
    </location>
</feature>
<feature type="compositionally biased region" description="Basic and acidic residues" evidence="1">
    <location>
        <begin position="61"/>
        <end position="73"/>
    </location>
</feature>
<comment type="caution">
    <text evidence="2">The sequence shown here is derived from an EMBL/GenBank/DDBJ whole genome shotgun (WGS) entry which is preliminary data.</text>
</comment>
<proteinExistence type="predicted"/>
<feature type="region of interest" description="Disordered" evidence="1">
    <location>
        <begin position="1"/>
        <end position="88"/>
    </location>
</feature>
<protein>
    <submittedName>
        <fullName evidence="2">Uncharacterized protein</fullName>
    </submittedName>
</protein>
<reference evidence="2" key="1">
    <citation type="journal article" date="2022" name="bioRxiv">
        <title>Sequencing and chromosome-scale assembly of the giantPleurodeles waltlgenome.</title>
        <authorList>
            <person name="Brown T."/>
            <person name="Elewa A."/>
            <person name="Iarovenko S."/>
            <person name="Subramanian E."/>
            <person name="Araus A.J."/>
            <person name="Petzold A."/>
            <person name="Susuki M."/>
            <person name="Suzuki K.-i.T."/>
            <person name="Hayashi T."/>
            <person name="Toyoda A."/>
            <person name="Oliveira C."/>
            <person name="Osipova E."/>
            <person name="Leigh N.D."/>
            <person name="Simon A."/>
            <person name="Yun M.H."/>
        </authorList>
    </citation>
    <scope>NUCLEOTIDE SEQUENCE</scope>
    <source>
        <strain evidence="2">20211129_DDA</strain>
        <tissue evidence="2">Liver</tissue>
    </source>
</reference>
<gene>
    <name evidence="2" type="ORF">NDU88_006592</name>
</gene>
<evidence type="ECO:0000313" key="2">
    <source>
        <dbReference type="EMBL" id="KAJ1093492.1"/>
    </source>
</evidence>
<organism evidence="2 3">
    <name type="scientific">Pleurodeles waltl</name>
    <name type="common">Iberian ribbed newt</name>
    <dbReference type="NCBI Taxonomy" id="8319"/>
    <lineage>
        <taxon>Eukaryota</taxon>
        <taxon>Metazoa</taxon>
        <taxon>Chordata</taxon>
        <taxon>Craniata</taxon>
        <taxon>Vertebrata</taxon>
        <taxon>Euteleostomi</taxon>
        <taxon>Amphibia</taxon>
        <taxon>Batrachia</taxon>
        <taxon>Caudata</taxon>
        <taxon>Salamandroidea</taxon>
        <taxon>Salamandridae</taxon>
        <taxon>Pleurodelinae</taxon>
        <taxon>Pleurodeles</taxon>
    </lineage>
</organism>
<feature type="region of interest" description="Disordered" evidence="1">
    <location>
        <begin position="120"/>
        <end position="152"/>
    </location>
</feature>
<evidence type="ECO:0000256" key="1">
    <source>
        <dbReference type="SAM" id="MobiDB-lite"/>
    </source>
</evidence>
<feature type="compositionally biased region" description="Low complexity" evidence="1">
    <location>
        <begin position="135"/>
        <end position="152"/>
    </location>
</feature>
<dbReference type="AlphaFoldDB" id="A0AAV7LPL9"/>
<accession>A0AAV7LPL9</accession>
<dbReference type="EMBL" id="JANPWB010000015">
    <property type="protein sequence ID" value="KAJ1093492.1"/>
    <property type="molecule type" value="Genomic_DNA"/>
</dbReference>
<keyword evidence="3" id="KW-1185">Reference proteome</keyword>
<dbReference type="Proteomes" id="UP001066276">
    <property type="component" value="Chromosome 11"/>
</dbReference>